<comment type="caution">
    <text evidence="2">The sequence shown here is derived from an EMBL/GenBank/DDBJ whole genome shotgun (WGS) entry which is preliminary data.</text>
</comment>
<sequence length="243" mass="26233">MLLDQYIRVVQEQLDYILETQRGKITEIAGKIAESIAAGGIMHVFGSGHSHMIAEDVFHRAGGLACVNAMLEPSLMELNIGRATLLERLPGYAEVLLTGYDLRPGEVIVVVSNSGINAVPIEVALACKQRGLYVVALTNMDHSMKTTSRHESGMKLHEVADIVLDNCGVYGDAVLSYDDGGQKMGATSTIGGIALIQALTVAIVEVLQTSGYKPPVLISANRDGGDGHNQKLIDRYRSRIRYL</sequence>
<dbReference type="Pfam" id="PF13580">
    <property type="entry name" value="SIS_2"/>
    <property type="match status" value="1"/>
</dbReference>
<dbReference type="PANTHER" id="PTHR30390">
    <property type="entry name" value="SEDOHEPTULOSE 7-PHOSPHATE ISOMERASE / DNAA INITIATOR-ASSOCIATING FACTOR FOR REPLICATION INITIATION"/>
    <property type="match status" value="1"/>
</dbReference>
<dbReference type="CDD" id="cd05013">
    <property type="entry name" value="SIS_RpiR"/>
    <property type="match status" value="1"/>
</dbReference>
<dbReference type="EMBL" id="JAGKSP010000013">
    <property type="protein sequence ID" value="MBP3965873.1"/>
    <property type="molecule type" value="Genomic_DNA"/>
</dbReference>
<protein>
    <submittedName>
        <fullName evidence="2">SIS domain-containing protein</fullName>
    </submittedName>
</protein>
<evidence type="ECO:0000259" key="1">
    <source>
        <dbReference type="PROSITE" id="PS51464"/>
    </source>
</evidence>
<dbReference type="RefSeq" id="WP_210662726.1">
    <property type="nucleotide sequence ID" value="NZ_JAGKSP010000013.1"/>
</dbReference>
<dbReference type="InterPro" id="IPR035472">
    <property type="entry name" value="RpiR-like_SIS"/>
</dbReference>
<keyword evidence="3" id="KW-1185">Reference proteome</keyword>
<dbReference type="InterPro" id="IPR046348">
    <property type="entry name" value="SIS_dom_sf"/>
</dbReference>
<evidence type="ECO:0000313" key="3">
    <source>
        <dbReference type="Proteomes" id="UP000673394"/>
    </source>
</evidence>
<gene>
    <name evidence="2" type="ORF">I8J30_24435</name>
</gene>
<proteinExistence type="predicted"/>
<organism evidence="2 3">
    <name type="scientific">Paenibacillus lignilyticus</name>
    <dbReference type="NCBI Taxonomy" id="1172615"/>
    <lineage>
        <taxon>Bacteria</taxon>
        <taxon>Bacillati</taxon>
        <taxon>Bacillota</taxon>
        <taxon>Bacilli</taxon>
        <taxon>Bacillales</taxon>
        <taxon>Paenibacillaceae</taxon>
        <taxon>Paenibacillus</taxon>
    </lineage>
</organism>
<dbReference type="SUPFAM" id="SSF53697">
    <property type="entry name" value="SIS domain"/>
    <property type="match status" value="1"/>
</dbReference>
<dbReference type="NCBIfam" id="NF002805">
    <property type="entry name" value="PRK02947.1"/>
    <property type="match status" value="1"/>
</dbReference>
<reference evidence="2 3" key="1">
    <citation type="submission" date="2021-04" db="EMBL/GenBank/DDBJ databases">
        <title>Paenibacillus sp. DLE-14 whole genome sequence.</title>
        <authorList>
            <person name="Ham Y.J."/>
        </authorList>
    </citation>
    <scope>NUCLEOTIDE SEQUENCE [LARGE SCALE GENOMIC DNA]</scope>
    <source>
        <strain evidence="2 3">DLE-14</strain>
    </source>
</reference>
<dbReference type="PANTHER" id="PTHR30390:SF7">
    <property type="entry name" value="PHOSPHOHEPTOSE ISOMERASE"/>
    <property type="match status" value="1"/>
</dbReference>
<dbReference type="Gene3D" id="3.40.50.10490">
    <property type="entry name" value="Glucose-6-phosphate isomerase like protein, domain 1"/>
    <property type="match status" value="1"/>
</dbReference>
<dbReference type="InterPro" id="IPR001347">
    <property type="entry name" value="SIS_dom"/>
</dbReference>
<name>A0ABS5CJ52_9BACL</name>
<dbReference type="InterPro" id="IPR050099">
    <property type="entry name" value="SIS_GmhA/DiaA_subfam"/>
</dbReference>
<feature type="domain" description="SIS" evidence="1">
    <location>
        <begin position="32"/>
        <end position="217"/>
    </location>
</feature>
<dbReference type="PROSITE" id="PS51464">
    <property type="entry name" value="SIS"/>
    <property type="match status" value="1"/>
</dbReference>
<dbReference type="Proteomes" id="UP000673394">
    <property type="component" value="Unassembled WGS sequence"/>
</dbReference>
<evidence type="ECO:0000313" key="2">
    <source>
        <dbReference type="EMBL" id="MBP3965873.1"/>
    </source>
</evidence>
<accession>A0ABS5CJ52</accession>